<reference evidence="1 2" key="1">
    <citation type="submission" date="2018-01" db="EMBL/GenBank/DDBJ databases">
        <title>Bacillus asahii Genome sequencing and assembly.</title>
        <authorList>
            <person name="Jiang H."/>
            <person name="Feng Y."/>
            <person name="Zhao F."/>
            <person name="Lin X."/>
        </authorList>
    </citation>
    <scope>NUCLEOTIDE SEQUENCE [LARGE SCALE GENOMIC DNA]</scope>
    <source>
        <strain evidence="1 2">OM18</strain>
    </source>
</reference>
<dbReference type="Proteomes" id="UP000283095">
    <property type="component" value="Chromosome"/>
</dbReference>
<dbReference type="KEGG" id="pasa:BAOM_2236"/>
<protein>
    <submittedName>
        <fullName evidence="1">Uncharacterized protein</fullName>
    </submittedName>
</protein>
<accession>A0A3Q9RMZ6</accession>
<proteinExistence type="predicted"/>
<gene>
    <name evidence="1" type="ORF">BAOM_2236</name>
</gene>
<sequence>MSFFIVYAGFYTSLMDQGFRLPKKPGGCIKKGDFMQLKSMKWRTSIMIVCF</sequence>
<organism evidence="1 2">
    <name type="scientific">Peribacillus asahii</name>
    <dbReference type="NCBI Taxonomy" id="228899"/>
    <lineage>
        <taxon>Bacteria</taxon>
        <taxon>Bacillati</taxon>
        <taxon>Bacillota</taxon>
        <taxon>Bacilli</taxon>
        <taxon>Bacillales</taxon>
        <taxon>Bacillaceae</taxon>
        <taxon>Peribacillus</taxon>
    </lineage>
</organism>
<dbReference type="AlphaFoldDB" id="A0A3Q9RMZ6"/>
<dbReference type="EMBL" id="CP026095">
    <property type="protein sequence ID" value="AZV42845.1"/>
    <property type="molecule type" value="Genomic_DNA"/>
</dbReference>
<evidence type="ECO:0000313" key="2">
    <source>
        <dbReference type="Proteomes" id="UP000283095"/>
    </source>
</evidence>
<evidence type="ECO:0000313" key="1">
    <source>
        <dbReference type="EMBL" id="AZV42845.1"/>
    </source>
</evidence>
<name>A0A3Q9RMZ6_9BACI</name>